<proteinExistence type="inferred from homology"/>
<organism evidence="12 13">
    <name type="scientific">Marinobacter pelagius</name>
    <dbReference type="NCBI Taxonomy" id="379482"/>
    <lineage>
        <taxon>Bacteria</taxon>
        <taxon>Pseudomonadati</taxon>
        <taxon>Pseudomonadota</taxon>
        <taxon>Gammaproteobacteria</taxon>
        <taxon>Pseudomonadales</taxon>
        <taxon>Marinobacteraceae</taxon>
        <taxon>Marinobacter</taxon>
    </lineage>
</organism>
<evidence type="ECO:0000313" key="12">
    <source>
        <dbReference type="EMBL" id="SFM96492.1"/>
    </source>
</evidence>
<comment type="similarity">
    <text evidence="3 10">Belongs to the FKBP-type PPIase family.</text>
</comment>
<keyword evidence="13" id="KW-1185">Reference proteome</keyword>
<dbReference type="SUPFAM" id="SSF54534">
    <property type="entry name" value="FKBP-like"/>
    <property type="match status" value="1"/>
</dbReference>
<dbReference type="PANTHER" id="PTHR47861">
    <property type="entry name" value="FKBP-TYPE PEPTIDYL-PROLYL CIS-TRANS ISOMERASE SLYD"/>
    <property type="match status" value="1"/>
</dbReference>
<dbReference type="GO" id="GO:0005737">
    <property type="term" value="C:cytoplasm"/>
    <property type="evidence" value="ECO:0007669"/>
    <property type="project" value="UniProtKB-SubCell"/>
</dbReference>
<evidence type="ECO:0000256" key="7">
    <source>
        <dbReference type="ARBA" id="ARBA00023235"/>
    </source>
</evidence>
<keyword evidence="4" id="KW-0963">Cytoplasm</keyword>
<evidence type="ECO:0000256" key="10">
    <source>
        <dbReference type="RuleBase" id="RU003915"/>
    </source>
</evidence>
<accession>A0A1I4V5N4</accession>
<evidence type="ECO:0000256" key="5">
    <source>
        <dbReference type="ARBA" id="ARBA00023110"/>
    </source>
</evidence>
<dbReference type="InterPro" id="IPR046357">
    <property type="entry name" value="PPIase_dom_sf"/>
</dbReference>
<protein>
    <recommendedName>
        <fullName evidence="10">Peptidyl-prolyl cis-trans isomerase</fullName>
        <ecNumber evidence="10">5.2.1.8</ecNumber>
    </recommendedName>
</protein>
<comment type="subcellular location">
    <subcellularLocation>
        <location evidence="2">Cytoplasm</location>
    </subcellularLocation>
</comment>
<evidence type="ECO:0000259" key="11">
    <source>
        <dbReference type="PROSITE" id="PS50059"/>
    </source>
</evidence>
<dbReference type="Proteomes" id="UP000199339">
    <property type="component" value="Unassembled WGS sequence"/>
</dbReference>
<dbReference type="EMBL" id="FOUR01000003">
    <property type="protein sequence ID" value="SFM96492.1"/>
    <property type="molecule type" value="Genomic_DNA"/>
</dbReference>
<dbReference type="AlphaFoldDB" id="A0A1I4V5N4"/>
<dbReference type="GO" id="GO:0003755">
    <property type="term" value="F:peptidyl-prolyl cis-trans isomerase activity"/>
    <property type="evidence" value="ECO:0007669"/>
    <property type="project" value="UniProtKB-UniRule"/>
</dbReference>
<evidence type="ECO:0000256" key="9">
    <source>
        <dbReference type="PROSITE-ProRule" id="PRU00277"/>
    </source>
</evidence>
<dbReference type="InterPro" id="IPR001179">
    <property type="entry name" value="PPIase_FKBP_dom"/>
</dbReference>
<dbReference type="GO" id="GO:0042026">
    <property type="term" value="P:protein refolding"/>
    <property type="evidence" value="ECO:0007669"/>
    <property type="project" value="UniProtKB-ARBA"/>
</dbReference>
<evidence type="ECO:0000256" key="3">
    <source>
        <dbReference type="ARBA" id="ARBA00006577"/>
    </source>
</evidence>
<dbReference type="Pfam" id="PF00254">
    <property type="entry name" value="FKBP_C"/>
    <property type="match status" value="1"/>
</dbReference>
<dbReference type="RefSeq" id="WP_092001705.1">
    <property type="nucleotide sequence ID" value="NZ_FOUR01000003.1"/>
</dbReference>
<evidence type="ECO:0000256" key="1">
    <source>
        <dbReference type="ARBA" id="ARBA00000971"/>
    </source>
</evidence>
<evidence type="ECO:0000313" key="13">
    <source>
        <dbReference type="Proteomes" id="UP000199339"/>
    </source>
</evidence>
<evidence type="ECO:0000256" key="2">
    <source>
        <dbReference type="ARBA" id="ARBA00004496"/>
    </source>
</evidence>
<reference evidence="13" key="1">
    <citation type="submission" date="2016-10" db="EMBL/GenBank/DDBJ databases">
        <authorList>
            <person name="Varghese N."/>
            <person name="Submissions S."/>
        </authorList>
    </citation>
    <scope>NUCLEOTIDE SEQUENCE [LARGE SCALE GENOMIC DNA]</scope>
    <source>
        <strain evidence="13">CGMCC 1.6775</strain>
    </source>
</reference>
<name>A0A1I4V5N4_9GAMM</name>
<evidence type="ECO:0000256" key="6">
    <source>
        <dbReference type="ARBA" id="ARBA00023186"/>
    </source>
</evidence>
<keyword evidence="7 9" id="KW-0413">Isomerase</keyword>
<evidence type="ECO:0000256" key="4">
    <source>
        <dbReference type="ARBA" id="ARBA00022490"/>
    </source>
</evidence>
<keyword evidence="5 9" id="KW-0697">Rotamase</keyword>
<dbReference type="PROSITE" id="PS50059">
    <property type="entry name" value="FKBP_PPIASE"/>
    <property type="match status" value="1"/>
</dbReference>
<evidence type="ECO:0000256" key="8">
    <source>
        <dbReference type="ARBA" id="ARBA00037071"/>
    </source>
</evidence>
<feature type="domain" description="PPIase FKBP-type" evidence="11">
    <location>
        <begin position="6"/>
        <end position="80"/>
    </location>
</feature>
<dbReference type="PANTHER" id="PTHR47861:SF3">
    <property type="entry name" value="FKBP-TYPE PEPTIDYL-PROLYL CIS-TRANS ISOMERASE SLYD"/>
    <property type="match status" value="1"/>
</dbReference>
<comment type="catalytic activity">
    <reaction evidence="1 9 10">
        <text>[protein]-peptidylproline (omega=180) = [protein]-peptidylproline (omega=0)</text>
        <dbReference type="Rhea" id="RHEA:16237"/>
        <dbReference type="Rhea" id="RHEA-COMP:10747"/>
        <dbReference type="Rhea" id="RHEA-COMP:10748"/>
        <dbReference type="ChEBI" id="CHEBI:83833"/>
        <dbReference type="ChEBI" id="CHEBI:83834"/>
        <dbReference type="EC" id="5.2.1.8"/>
    </reaction>
</comment>
<dbReference type="EC" id="5.2.1.8" evidence="10"/>
<keyword evidence="6" id="KW-0143">Chaperone</keyword>
<comment type="function">
    <text evidence="8">Also involved in hydrogenase metallocenter assembly, probably by participating in the nickel insertion step. This function in hydrogenase biosynthesis requires chaperone activity and the presence of the metal-binding domain, but not PPIase activity.</text>
</comment>
<sequence length="160" mass="17496">MPIEKNQVVLFHYNVSDEQGNLVESSRGGEPNAYLHGHGGIIRGLEEALEGREAGETFSVTVTPEKAYGPRKADAIQRVPIKHLIGAKRWKPGMIAQVQTEHGPRHVVVAKVGHKFADVDTNHPMAGRTLTFDIEILEVRAADPEEIAHGHVHGPGGHHH</sequence>
<gene>
    <name evidence="12" type="ORF">SAMN04487961_1735</name>
</gene>
<dbReference type="OrthoDB" id="9808891at2"/>
<dbReference type="Gene3D" id="3.10.50.40">
    <property type="match status" value="1"/>
</dbReference>